<dbReference type="InterPro" id="IPR011093">
    <property type="entry name" value="TraI_2_C"/>
</dbReference>
<dbReference type="Gene3D" id="1.10.10.10">
    <property type="entry name" value="Winged helix-like DNA-binding domain superfamily/Winged helix DNA-binding domain"/>
    <property type="match status" value="1"/>
</dbReference>
<dbReference type="Pfam" id="PF07514">
    <property type="entry name" value="TraI_2"/>
    <property type="match status" value="1"/>
</dbReference>
<dbReference type="Gene3D" id="1.10.3210.40">
    <property type="match status" value="1"/>
</dbReference>
<evidence type="ECO:0000259" key="2">
    <source>
        <dbReference type="Pfam" id="PF07515"/>
    </source>
</evidence>
<gene>
    <name evidence="3" type="ORF">Y69_0087</name>
</gene>
<feature type="domain" description="Putative conjugal transfer nickase/helicase TraI C-terminal" evidence="2">
    <location>
        <begin position="287"/>
        <end position="373"/>
    </location>
</feature>
<evidence type="ECO:0000313" key="3">
    <source>
        <dbReference type="EMBL" id="CAX67745.1"/>
    </source>
</evidence>
<keyword evidence="3" id="KW-0347">Helicase</keyword>
<dbReference type="InterPro" id="IPR011119">
    <property type="entry name" value="Unchr_helicase_relaxase_TraI"/>
</dbReference>
<name>F2Q818_YEREN</name>
<dbReference type="Pfam" id="PF07515">
    <property type="entry name" value="TraI_2_C"/>
    <property type="match status" value="1"/>
</dbReference>
<feature type="domain" description="Uncharacterised" evidence="1">
    <location>
        <begin position="32"/>
        <end position="265"/>
    </location>
</feature>
<keyword evidence="3" id="KW-0547">Nucleotide-binding</keyword>
<dbReference type="NCBIfam" id="TIGR03760">
    <property type="entry name" value="ICE_TraI_Pfluor"/>
    <property type="match status" value="1"/>
</dbReference>
<organism evidence="3">
    <name type="scientific">Yersinia enterocolitica</name>
    <dbReference type="NCBI Taxonomy" id="630"/>
    <lineage>
        <taxon>Bacteria</taxon>
        <taxon>Pseudomonadati</taxon>
        <taxon>Pseudomonadota</taxon>
        <taxon>Gammaproteobacteria</taxon>
        <taxon>Enterobacterales</taxon>
        <taxon>Yersiniaceae</taxon>
        <taxon>Yersinia</taxon>
    </lineage>
</organism>
<accession>F2Q818</accession>
<dbReference type="InterPro" id="IPR036388">
    <property type="entry name" value="WH-like_DNA-bd_sf"/>
</dbReference>
<keyword evidence="3" id="KW-0378">Hydrolase</keyword>
<evidence type="ECO:0000259" key="1">
    <source>
        <dbReference type="Pfam" id="PF07514"/>
    </source>
</evidence>
<dbReference type="AlphaFoldDB" id="F2Q818"/>
<proteinExistence type="predicted"/>
<keyword evidence="3" id="KW-0067">ATP-binding</keyword>
<protein>
    <submittedName>
        <fullName evidence="3">Putative helicase</fullName>
    </submittedName>
</protein>
<sequence>MLKWATDKLNLTRDKVLLAEVTRNTDIDGWFSPLSAEVLLSTENCKRALQQLWESCPFSRQVWEVFWLTPIRELTVRLQQLPAAQSGTYAREGGMLDEALDVAVCAVRLSRGWMLPQGAAPEEQAEQSSAWCTAIFWAALLHNLSVLDEMTAFYQDGSRWYFGLTAPSTCWRVRFTPATPEAALKAAIVAYRLLPDQGLCWLFRWPEVTERLLAYLSGNKSAGGTIHAAVSEARQKCALQSPEFTVVLAPAIQASGSTITKPQKESLETIEVQETIIPRVNAEIPDESFWHWLVASLADGKLTVNAQDSLVHIIKQHVFVQTPDCFYRYLATKPNAESSKDDIQKNFEALNRHYNRNGKGIYIYRKYESERRDGRFIKMFGYKIPLTLIFTRGIAPADSLWLSPNK</sequence>
<dbReference type="InterPro" id="IPR022391">
    <property type="entry name" value="ICE_relaxase_PFGI-1"/>
</dbReference>
<dbReference type="GO" id="GO:0004386">
    <property type="term" value="F:helicase activity"/>
    <property type="evidence" value="ECO:0007669"/>
    <property type="project" value="UniProtKB-KW"/>
</dbReference>
<reference evidence="3" key="1">
    <citation type="submission" date="2009-04" db="EMBL/GenBank/DDBJ databases">
        <title>Novel enterobacterial integrative and conjugative elements (ICEs), including a mobilisable relateive of SPI-7.</title>
        <authorList>
            <person name="Seth-Smith H.M."/>
        </authorList>
    </citation>
    <scope>NUCLEOTIDE SEQUENCE</scope>
    <source>
        <strain evidence="3">Y69</strain>
    </source>
</reference>
<dbReference type="EMBL" id="FN298493">
    <property type="protein sequence ID" value="CAX67745.1"/>
    <property type="molecule type" value="Genomic_DNA"/>
</dbReference>
<dbReference type="SUPFAM" id="SSF46785">
    <property type="entry name" value="Winged helix' DNA-binding domain"/>
    <property type="match status" value="1"/>
</dbReference>
<dbReference type="InterPro" id="IPR036390">
    <property type="entry name" value="WH_DNA-bd_sf"/>
</dbReference>
<dbReference type="Gene3D" id="2.40.10.200">
    <property type="entry name" value="STY4665 C-terminal domain-like"/>
    <property type="match status" value="1"/>
</dbReference>